<dbReference type="Pfam" id="PF10145">
    <property type="entry name" value="PhageMin_Tail"/>
    <property type="match status" value="1"/>
</dbReference>
<feature type="transmembrane region" description="Helical" evidence="2">
    <location>
        <begin position="684"/>
        <end position="705"/>
    </location>
</feature>
<dbReference type="InterPro" id="IPR010090">
    <property type="entry name" value="Phage_tape_meas"/>
</dbReference>
<evidence type="ECO:0000256" key="2">
    <source>
        <dbReference type="SAM" id="Phobius"/>
    </source>
</evidence>
<feature type="transmembrane region" description="Helical" evidence="2">
    <location>
        <begin position="503"/>
        <end position="521"/>
    </location>
</feature>
<evidence type="ECO:0000259" key="3">
    <source>
        <dbReference type="Pfam" id="PF10145"/>
    </source>
</evidence>
<evidence type="ECO:0000313" key="4">
    <source>
        <dbReference type="EMBL" id="PTP11772.1"/>
    </source>
</evidence>
<keyword evidence="2" id="KW-0472">Membrane</keyword>
<dbReference type="RefSeq" id="WP_069593538.1">
    <property type="nucleotide sequence ID" value="NZ_CAWNZY010000082.1"/>
</dbReference>
<keyword evidence="2" id="KW-0812">Transmembrane</keyword>
<feature type="coiled-coil region" evidence="1">
    <location>
        <begin position="56"/>
        <end position="87"/>
    </location>
</feature>
<protein>
    <submittedName>
        <fullName evidence="4">Phage tail tape measure protein</fullName>
    </submittedName>
</protein>
<dbReference type="EMBL" id="PIGA01000068">
    <property type="protein sequence ID" value="PTP11772.1"/>
    <property type="molecule type" value="Genomic_DNA"/>
</dbReference>
<comment type="caution">
    <text evidence="4">The sequence shown here is derived from an EMBL/GenBank/DDBJ whole genome shotgun (WGS) entry which is preliminary data.</text>
</comment>
<evidence type="ECO:0000256" key="1">
    <source>
        <dbReference type="SAM" id="Coils"/>
    </source>
</evidence>
<dbReference type="AlphaFoldDB" id="A0A2T5DXH0"/>
<dbReference type="NCBIfam" id="TIGR01760">
    <property type="entry name" value="tape_meas_TP901"/>
    <property type="match status" value="1"/>
</dbReference>
<accession>A0A2T5DXH0</accession>
<sequence>MSENKHKLSLVLDMVDNLTAPIQKVTTHTTKAGEKIKATQDSLKKLGQQSSDIEHFRKLKTATAQTSKELEEAQANANRLAQQMQNTAKPTRKMTAEFNKAQTAVSKLKTQQQGETEQLQKLRGKLSAAGVSTNKLNEATRKIKTETQAYNEQLKKEQTQLDKVAKQQERIGKIKDRNSNIKTKAATDAVGVGAAVFGVKKLVDAQGEISSAQGEVQSLGLNDSEVAAITQRAKEFSNQWAGTTQAEFIKASYDIKSGISSLSAEAVGEFTKIAALTATATKSTVGEMTSLFATGYGIYNKQFQDFGAKTIDGWDKLSQAEKEKAFGTYFSDGIAASVQAFKTDGSQMQQAISALGAAATSSNVPFAEQLSILGQLQATMSGSEAATKYKSFLNSAAGAGEKLGLSFLDANDQLLSMPDILQELRDKYGETLTDIDKMELKKAFGSDEAMALITQMYPELDTLKSNINNMTGAVQDSGKNLKHMATTIATGPAESMQLLAQRVGNMTAAIGTLFVPAIMYTSDVLGEGAKAIAAFTENFPILSQVLAFVVVGIIAFKTASIASRLAYVAFSDSLLFGQKVLGILNITQLKNTAIMAVSRVKTLASAAATVVMSGAQKALALATAFTTSATVRANAAMVLTHTRTVAAAGALLMMSGVQKALAAGTAVMTGAQWALNTAMMANPIGLVIAGVMALIAVVALVIKYWEPITGFFSNMWGGIKTVFSGALDGIKNTLAMGWEFIKTLFAWSPLGLIIQAWEPITGFFGSMWEGIKGMFSGAMDWITSMVLAPIETLKNTLGAAWSALFGSDGEEITHTVKKVAQDVPAVSSNSVAANATQQQEQLKVAKTETLPAAGNRTVVTSNPVYEFNIHAAPGMDEKAIAQEIKKELDRRERALERRARTMAIY</sequence>
<feature type="domain" description="Phage tail tape measure protein" evidence="3">
    <location>
        <begin position="231"/>
        <end position="445"/>
    </location>
</feature>
<dbReference type="Proteomes" id="UP000244080">
    <property type="component" value="Unassembled WGS sequence"/>
</dbReference>
<proteinExistence type="predicted"/>
<evidence type="ECO:0000313" key="5">
    <source>
        <dbReference type="Proteomes" id="UP000244080"/>
    </source>
</evidence>
<reference evidence="4 5" key="1">
    <citation type="submission" date="2017-11" db="EMBL/GenBank/DDBJ databases">
        <title>Population delineation of vibrios coincides with oyster pathogenicity.</title>
        <authorList>
            <person name="Bruto M."/>
            <person name="Labreuche Y."/>
            <person name="James A."/>
            <person name="Piel D."/>
            <person name="Chenivesse S."/>
            <person name="Petton B."/>
            <person name="Polz M.F."/>
            <person name="Le Roux F."/>
        </authorList>
    </citation>
    <scope>NUCLEOTIDE SEQUENCE [LARGE SCALE GENOMIC DNA]</scope>
    <source>
        <strain evidence="4 5">1F_55</strain>
    </source>
</reference>
<keyword evidence="2" id="KW-1133">Transmembrane helix</keyword>
<feature type="transmembrane region" description="Helical" evidence="2">
    <location>
        <begin position="541"/>
        <end position="559"/>
    </location>
</feature>
<keyword evidence="1" id="KW-0175">Coiled coil</keyword>
<feature type="coiled-coil region" evidence="1">
    <location>
        <begin position="136"/>
        <end position="171"/>
    </location>
</feature>
<gene>
    <name evidence="4" type="ORF">CWO36_24130</name>
</gene>
<organism evidence="4 5">
    <name type="scientific">Vibrio splendidus</name>
    <dbReference type="NCBI Taxonomy" id="29497"/>
    <lineage>
        <taxon>Bacteria</taxon>
        <taxon>Pseudomonadati</taxon>
        <taxon>Pseudomonadota</taxon>
        <taxon>Gammaproteobacteria</taxon>
        <taxon>Vibrionales</taxon>
        <taxon>Vibrionaceae</taxon>
        <taxon>Vibrio</taxon>
    </lineage>
</organism>
<name>A0A2T5DXH0_VIBSP</name>